<evidence type="ECO:0000313" key="2">
    <source>
        <dbReference type="Proteomes" id="UP000886501"/>
    </source>
</evidence>
<name>A0ACB6YXP9_THEGA</name>
<reference evidence="1" key="2">
    <citation type="journal article" date="2020" name="Nat. Commun.">
        <title>Large-scale genome sequencing of mycorrhizal fungi provides insights into the early evolution of symbiotic traits.</title>
        <authorList>
            <person name="Miyauchi S."/>
            <person name="Kiss E."/>
            <person name="Kuo A."/>
            <person name="Drula E."/>
            <person name="Kohler A."/>
            <person name="Sanchez-Garcia M."/>
            <person name="Morin E."/>
            <person name="Andreopoulos B."/>
            <person name="Barry K.W."/>
            <person name="Bonito G."/>
            <person name="Buee M."/>
            <person name="Carver A."/>
            <person name="Chen C."/>
            <person name="Cichocki N."/>
            <person name="Clum A."/>
            <person name="Culley D."/>
            <person name="Crous P.W."/>
            <person name="Fauchery L."/>
            <person name="Girlanda M."/>
            <person name="Hayes R.D."/>
            <person name="Keri Z."/>
            <person name="LaButti K."/>
            <person name="Lipzen A."/>
            <person name="Lombard V."/>
            <person name="Magnuson J."/>
            <person name="Maillard F."/>
            <person name="Murat C."/>
            <person name="Nolan M."/>
            <person name="Ohm R.A."/>
            <person name="Pangilinan J."/>
            <person name="Pereira M.F."/>
            <person name="Perotto S."/>
            <person name="Peter M."/>
            <person name="Pfister S."/>
            <person name="Riley R."/>
            <person name="Sitrit Y."/>
            <person name="Stielow J.B."/>
            <person name="Szollosi G."/>
            <person name="Zifcakova L."/>
            <person name="Stursova M."/>
            <person name="Spatafora J.W."/>
            <person name="Tedersoo L."/>
            <person name="Vaario L.M."/>
            <person name="Yamada A."/>
            <person name="Yan M."/>
            <person name="Wang P."/>
            <person name="Xu J."/>
            <person name="Bruns T."/>
            <person name="Baldrian P."/>
            <person name="Vilgalys R."/>
            <person name="Dunand C."/>
            <person name="Henrissat B."/>
            <person name="Grigoriev I.V."/>
            <person name="Hibbett D."/>
            <person name="Nagy L.G."/>
            <person name="Martin F.M."/>
        </authorList>
    </citation>
    <scope>NUCLEOTIDE SEQUENCE</scope>
    <source>
        <strain evidence="1">P2</strain>
    </source>
</reference>
<reference evidence="1" key="1">
    <citation type="submission" date="2019-10" db="EMBL/GenBank/DDBJ databases">
        <authorList>
            <consortium name="DOE Joint Genome Institute"/>
            <person name="Kuo A."/>
            <person name="Miyauchi S."/>
            <person name="Kiss E."/>
            <person name="Drula E."/>
            <person name="Kohler A."/>
            <person name="Sanchez-Garcia M."/>
            <person name="Andreopoulos B."/>
            <person name="Barry K.W."/>
            <person name="Bonito G."/>
            <person name="Buee M."/>
            <person name="Carver A."/>
            <person name="Chen C."/>
            <person name="Cichocki N."/>
            <person name="Clum A."/>
            <person name="Culley D."/>
            <person name="Crous P.W."/>
            <person name="Fauchery L."/>
            <person name="Girlanda M."/>
            <person name="Hayes R."/>
            <person name="Keri Z."/>
            <person name="Labutti K."/>
            <person name="Lipzen A."/>
            <person name="Lombard V."/>
            <person name="Magnuson J."/>
            <person name="Maillard F."/>
            <person name="Morin E."/>
            <person name="Murat C."/>
            <person name="Nolan M."/>
            <person name="Ohm R."/>
            <person name="Pangilinan J."/>
            <person name="Pereira M."/>
            <person name="Perotto S."/>
            <person name="Peter M."/>
            <person name="Riley R."/>
            <person name="Sitrit Y."/>
            <person name="Stielow B."/>
            <person name="Szollosi G."/>
            <person name="Zifcakova L."/>
            <person name="Stursova M."/>
            <person name="Spatafora J.W."/>
            <person name="Tedersoo L."/>
            <person name="Vaario L.-M."/>
            <person name="Yamada A."/>
            <person name="Yan M."/>
            <person name="Wang P."/>
            <person name="Xu J."/>
            <person name="Bruns T."/>
            <person name="Baldrian P."/>
            <person name="Vilgalys R."/>
            <person name="Henrissat B."/>
            <person name="Grigoriev I.V."/>
            <person name="Hibbett D."/>
            <person name="Nagy L.G."/>
            <person name="Martin F.M."/>
        </authorList>
    </citation>
    <scope>NUCLEOTIDE SEQUENCE</scope>
    <source>
        <strain evidence="1">P2</strain>
    </source>
</reference>
<organism evidence="1 2">
    <name type="scientific">Thelephora ganbajun</name>
    <name type="common">Ganba fungus</name>
    <dbReference type="NCBI Taxonomy" id="370292"/>
    <lineage>
        <taxon>Eukaryota</taxon>
        <taxon>Fungi</taxon>
        <taxon>Dikarya</taxon>
        <taxon>Basidiomycota</taxon>
        <taxon>Agaricomycotina</taxon>
        <taxon>Agaricomycetes</taxon>
        <taxon>Thelephorales</taxon>
        <taxon>Thelephoraceae</taxon>
        <taxon>Thelephora</taxon>
    </lineage>
</organism>
<proteinExistence type="predicted"/>
<protein>
    <submittedName>
        <fullName evidence="1">Uncharacterized protein</fullName>
    </submittedName>
</protein>
<gene>
    <name evidence="1" type="ORF">BDM02DRAFT_3193992</name>
</gene>
<dbReference type="Proteomes" id="UP000886501">
    <property type="component" value="Unassembled WGS sequence"/>
</dbReference>
<dbReference type="EMBL" id="MU118728">
    <property type="protein sequence ID" value="KAF9642062.1"/>
    <property type="molecule type" value="Genomic_DNA"/>
</dbReference>
<accession>A0ACB6YXP9</accession>
<sequence>MDQGLITLSTELRELRGIVFKLDQDQDCLCQGTNRELDKLHKRYNHHCEATLKMERDLIKGLVVS</sequence>
<evidence type="ECO:0000313" key="1">
    <source>
        <dbReference type="EMBL" id="KAF9642062.1"/>
    </source>
</evidence>
<keyword evidence="2" id="KW-1185">Reference proteome</keyword>
<comment type="caution">
    <text evidence="1">The sequence shown here is derived from an EMBL/GenBank/DDBJ whole genome shotgun (WGS) entry which is preliminary data.</text>
</comment>